<dbReference type="AlphaFoldDB" id="A0A1H8R8J4"/>
<comment type="similarity">
    <text evidence="2">Belongs to the ABC transporter superfamily.</text>
</comment>
<evidence type="ECO:0000313" key="10">
    <source>
        <dbReference type="Proteomes" id="UP000182975"/>
    </source>
</evidence>
<dbReference type="GO" id="GO:0005524">
    <property type="term" value="F:ATP binding"/>
    <property type="evidence" value="ECO:0007669"/>
    <property type="project" value="UniProtKB-KW"/>
</dbReference>
<evidence type="ECO:0000256" key="6">
    <source>
        <dbReference type="ARBA" id="ARBA00022840"/>
    </source>
</evidence>
<keyword evidence="6 9" id="KW-0067">ATP-binding</keyword>
<protein>
    <submittedName>
        <fullName evidence="9">Polar amino acid transport system ATP-binding protein</fullName>
    </submittedName>
</protein>
<keyword evidence="5" id="KW-0547">Nucleotide-binding</keyword>
<dbReference type="InterPro" id="IPR003439">
    <property type="entry name" value="ABC_transporter-like_ATP-bd"/>
</dbReference>
<dbReference type="PROSITE" id="PS00211">
    <property type="entry name" value="ABC_TRANSPORTER_1"/>
    <property type="match status" value="1"/>
</dbReference>
<reference evidence="10" key="1">
    <citation type="submission" date="2016-10" db="EMBL/GenBank/DDBJ databases">
        <authorList>
            <person name="Varghese N."/>
        </authorList>
    </citation>
    <scope>NUCLEOTIDE SEQUENCE [LARGE SCALE GENOMIC DNA]</scope>
    <source>
        <strain evidence="10">DSM 21843</strain>
    </source>
</reference>
<evidence type="ECO:0000313" key="9">
    <source>
        <dbReference type="EMBL" id="SEO62617.1"/>
    </source>
</evidence>
<dbReference type="SUPFAM" id="SSF52540">
    <property type="entry name" value="P-loop containing nucleoside triphosphate hydrolases"/>
    <property type="match status" value="1"/>
</dbReference>
<evidence type="ECO:0000256" key="7">
    <source>
        <dbReference type="ARBA" id="ARBA00023136"/>
    </source>
</evidence>
<evidence type="ECO:0000259" key="8">
    <source>
        <dbReference type="PROSITE" id="PS50893"/>
    </source>
</evidence>
<comment type="subcellular location">
    <subcellularLocation>
        <location evidence="1">Cell membrane</location>
        <topology evidence="1">Peripheral membrane protein</topology>
    </subcellularLocation>
</comment>
<organism evidence="9 10">
    <name type="scientific">Denitrobacterium detoxificans</name>
    <dbReference type="NCBI Taxonomy" id="79604"/>
    <lineage>
        <taxon>Bacteria</taxon>
        <taxon>Bacillati</taxon>
        <taxon>Actinomycetota</taxon>
        <taxon>Coriobacteriia</taxon>
        <taxon>Eggerthellales</taxon>
        <taxon>Eggerthellaceae</taxon>
        <taxon>Denitrobacterium</taxon>
    </lineage>
</organism>
<dbReference type="InterPro" id="IPR050086">
    <property type="entry name" value="MetN_ABC_transporter-like"/>
</dbReference>
<sequence>MSLIEIKHLRKEYGDVVPLKDVNATVDEGEVISIIGPSGTGKSTLIRCLNRLETPTSGQIIVDGIDMCAPDVNLPMMRQKMGMVFQNYALFNHKLVIENLMMAPMDLLGMSKQEAYDQALDLLKMVGLRDKALSWPHELSGGQRQRVAIARGLAMNPKILLFDEPTSALDPQMVSEVLSVITRLAERGLTMLVVTHEMRFARDASTRVFYMDQGELWESGTPKQIFENPQRRRTRDFVFRVRNWNWEIHSIDYDYAAMMSSFEDFCARQFLGHRIMYACKLVLEESTSSILIPLAKEYGLVDPRIAYELSVGEGGEQADLRVDVGELAACGVSDEELNAVADDISKRILESAISRYYVDESGAPHYVIG</sequence>
<feature type="domain" description="ABC transporter" evidence="8">
    <location>
        <begin position="4"/>
        <end position="238"/>
    </location>
</feature>
<evidence type="ECO:0000256" key="3">
    <source>
        <dbReference type="ARBA" id="ARBA00022448"/>
    </source>
</evidence>
<dbReference type="RefSeq" id="WP_066661228.1">
    <property type="nucleotide sequence ID" value="NZ_CP011402.1"/>
</dbReference>
<dbReference type="PROSITE" id="PS50893">
    <property type="entry name" value="ABC_TRANSPORTER_2"/>
    <property type="match status" value="1"/>
</dbReference>
<proteinExistence type="inferred from homology"/>
<evidence type="ECO:0000256" key="5">
    <source>
        <dbReference type="ARBA" id="ARBA00022741"/>
    </source>
</evidence>
<gene>
    <name evidence="9" type="ORF">SAMN02910314_00702</name>
</gene>
<dbReference type="InterPro" id="IPR003593">
    <property type="entry name" value="AAA+_ATPase"/>
</dbReference>
<evidence type="ECO:0000256" key="2">
    <source>
        <dbReference type="ARBA" id="ARBA00005417"/>
    </source>
</evidence>
<keyword evidence="7" id="KW-0472">Membrane</keyword>
<dbReference type="Gene3D" id="3.40.50.300">
    <property type="entry name" value="P-loop containing nucleotide triphosphate hydrolases"/>
    <property type="match status" value="1"/>
</dbReference>
<dbReference type="GO" id="GO:0016887">
    <property type="term" value="F:ATP hydrolysis activity"/>
    <property type="evidence" value="ECO:0007669"/>
    <property type="project" value="InterPro"/>
</dbReference>
<dbReference type="SMART" id="SM00382">
    <property type="entry name" value="AAA"/>
    <property type="match status" value="1"/>
</dbReference>
<keyword evidence="3" id="KW-0813">Transport</keyword>
<keyword evidence="10" id="KW-1185">Reference proteome</keyword>
<dbReference type="InterPro" id="IPR027417">
    <property type="entry name" value="P-loop_NTPase"/>
</dbReference>
<dbReference type="InterPro" id="IPR017871">
    <property type="entry name" value="ABC_transporter-like_CS"/>
</dbReference>
<dbReference type="OrthoDB" id="3177347at2"/>
<dbReference type="Pfam" id="PF00005">
    <property type="entry name" value="ABC_tran"/>
    <property type="match status" value="1"/>
</dbReference>
<accession>A0A1H8R8J4</accession>
<evidence type="ECO:0000256" key="4">
    <source>
        <dbReference type="ARBA" id="ARBA00022475"/>
    </source>
</evidence>
<name>A0A1H8R8J4_9ACTN</name>
<dbReference type="PANTHER" id="PTHR43166:SF9">
    <property type="entry name" value="GLUTAMATE_ASPARTATE IMPORT ATP-BINDING PROTEIN GLTL"/>
    <property type="match status" value="1"/>
</dbReference>
<dbReference type="GO" id="GO:0005886">
    <property type="term" value="C:plasma membrane"/>
    <property type="evidence" value="ECO:0007669"/>
    <property type="project" value="UniProtKB-SubCell"/>
</dbReference>
<evidence type="ECO:0000256" key="1">
    <source>
        <dbReference type="ARBA" id="ARBA00004202"/>
    </source>
</evidence>
<dbReference type="CDD" id="cd03262">
    <property type="entry name" value="ABC_HisP_GlnQ"/>
    <property type="match status" value="1"/>
</dbReference>
<dbReference type="EMBL" id="FOEC01000003">
    <property type="protein sequence ID" value="SEO62617.1"/>
    <property type="molecule type" value="Genomic_DNA"/>
</dbReference>
<dbReference type="Proteomes" id="UP000182975">
    <property type="component" value="Unassembled WGS sequence"/>
</dbReference>
<dbReference type="PANTHER" id="PTHR43166">
    <property type="entry name" value="AMINO ACID IMPORT ATP-BINDING PROTEIN"/>
    <property type="match status" value="1"/>
</dbReference>
<keyword evidence="4" id="KW-1003">Cell membrane</keyword>